<dbReference type="GeneID" id="27904915"/>
<gene>
    <name evidence="2" type="ORF">SEPMUDRAFT_158231</name>
</gene>
<dbReference type="Proteomes" id="UP000016931">
    <property type="component" value="Unassembled WGS sequence"/>
</dbReference>
<keyword evidence="3" id="KW-1185">Reference proteome</keyword>
<evidence type="ECO:0000256" key="1">
    <source>
        <dbReference type="SAM" id="MobiDB-lite"/>
    </source>
</evidence>
<sequence>MEKTIRNRIGRHDSVTEYHDDEDQRAADSELCNEADGFEDGQEAAVRICKNNEIVALRLMWFTPSLKQPPAQFDHTKTTFVHFNPILWPVQPRKCTVDVSNHMLSTGSRGPGSWRRMLVASASQCRFGVMVKVEGCRVAFVQCDASVTVGKLLDLARHMLGTRDGLGLYYYDDDGKTAEEQGGRCFCPLPEELPPMGQRCEYGRLRMDRAVFPVLAGEREREIGRNMQILAYWREKASRKTDPKG</sequence>
<evidence type="ECO:0000313" key="3">
    <source>
        <dbReference type="Proteomes" id="UP000016931"/>
    </source>
</evidence>
<evidence type="ECO:0000313" key="2">
    <source>
        <dbReference type="EMBL" id="EMF10032.1"/>
    </source>
</evidence>
<dbReference type="HOGENOM" id="CLU_1134167_0_0_1"/>
<accession>M3CCC5</accession>
<name>M3CCC5_SPHMS</name>
<proteinExistence type="predicted"/>
<protein>
    <submittedName>
        <fullName evidence="2">Uncharacterized protein</fullName>
    </submittedName>
</protein>
<dbReference type="RefSeq" id="XP_016758153.1">
    <property type="nucleotide sequence ID" value="XM_016907778.1"/>
</dbReference>
<dbReference type="OrthoDB" id="284184at2759"/>
<dbReference type="AlphaFoldDB" id="M3CCC5"/>
<organism evidence="2 3">
    <name type="scientific">Sphaerulina musiva (strain SO2202)</name>
    <name type="common">Poplar stem canker fungus</name>
    <name type="synonym">Septoria musiva</name>
    <dbReference type="NCBI Taxonomy" id="692275"/>
    <lineage>
        <taxon>Eukaryota</taxon>
        <taxon>Fungi</taxon>
        <taxon>Dikarya</taxon>
        <taxon>Ascomycota</taxon>
        <taxon>Pezizomycotina</taxon>
        <taxon>Dothideomycetes</taxon>
        <taxon>Dothideomycetidae</taxon>
        <taxon>Mycosphaerellales</taxon>
        <taxon>Mycosphaerellaceae</taxon>
        <taxon>Sphaerulina</taxon>
    </lineage>
</organism>
<feature type="region of interest" description="Disordered" evidence="1">
    <location>
        <begin position="1"/>
        <end position="23"/>
    </location>
</feature>
<reference evidence="2 3" key="1">
    <citation type="journal article" date="2012" name="PLoS Pathog.">
        <title>Diverse lifestyles and strategies of plant pathogenesis encoded in the genomes of eighteen Dothideomycetes fungi.</title>
        <authorList>
            <person name="Ohm R.A."/>
            <person name="Feau N."/>
            <person name="Henrissat B."/>
            <person name="Schoch C.L."/>
            <person name="Horwitz B.A."/>
            <person name="Barry K.W."/>
            <person name="Condon B.J."/>
            <person name="Copeland A.C."/>
            <person name="Dhillon B."/>
            <person name="Glaser F."/>
            <person name="Hesse C.N."/>
            <person name="Kosti I."/>
            <person name="LaButti K."/>
            <person name="Lindquist E.A."/>
            <person name="Lucas S."/>
            <person name="Salamov A.A."/>
            <person name="Bradshaw R.E."/>
            <person name="Ciuffetti L."/>
            <person name="Hamelin R.C."/>
            <person name="Kema G.H.J."/>
            <person name="Lawrence C."/>
            <person name="Scott J.A."/>
            <person name="Spatafora J.W."/>
            <person name="Turgeon B.G."/>
            <person name="de Wit P.J.G.M."/>
            <person name="Zhong S."/>
            <person name="Goodwin S.B."/>
            <person name="Grigoriev I.V."/>
        </authorList>
    </citation>
    <scope>NUCLEOTIDE SEQUENCE [LARGE SCALE GENOMIC DNA]</scope>
    <source>
        <strain evidence="2 3">SO2202</strain>
    </source>
</reference>
<dbReference type="EMBL" id="KB456268">
    <property type="protein sequence ID" value="EMF10032.1"/>
    <property type="molecule type" value="Genomic_DNA"/>
</dbReference>